<dbReference type="AlphaFoldDB" id="A0A9P1N1B4"/>
<evidence type="ECO:0000313" key="4">
    <source>
        <dbReference type="EMBL" id="CAI5446273.1"/>
    </source>
</evidence>
<sequence length="105" mass="11531">MSDPCECFFNQEAAVQRLLAILRNSQSLCTDSECLPDGLAGGSGDQTIMLWTLLWTVLAMGLYFMRPNSMRSGAERQRNNEEAILEKPTSSSNDQPPPPPPPSAM</sequence>
<keyword evidence="3" id="KW-0472">Membrane</keyword>
<dbReference type="OrthoDB" id="10054061at2759"/>
<evidence type="ECO:0000256" key="3">
    <source>
        <dbReference type="SAM" id="Phobius"/>
    </source>
</evidence>
<feature type="transmembrane region" description="Helical" evidence="3">
    <location>
        <begin position="48"/>
        <end position="65"/>
    </location>
</feature>
<proteinExistence type="predicted"/>
<evidence type="ECO:0000313" key="5">
    <source>
        <dbReference type="Proteomes" id="UP001152747"/>
    </source>
</evidence>
<dbReference type="InterPro" id="IPR020309">
    <property type="entry name" value="Smim-14"/>
</dbReference>
<keyword evidence="3" id="KW-1133">Transmembrane helix</keyword>
<evidence type="ECO:0000256" key="2">
    <source>
        <dbReference type="SAM" id="MobiDB-lite"/>
    </source>
</evidence>
<gene>
    <name evidence="4" type="ORF">CAMP_LOCUS8910</name>
</gene>
<dbReference type="EMBL" id="CANHGI010000003">
    <property type="protein sequence ID" value="CAI5446273.1"/>
    <property type="molecule type" value="Genomic_DNA"/>
</dbReference>
<comment type="caution">
    <text evidence="4">The sequence shown here is derived from an EMBL/GenBank/DDBJ whole genome shotgun (WGS) entry which is preliminary data.</text>
</comment>
<feature type="compositionally biased region" description="Basic and acidic residues" evidence="2">
    <location>
        <begin position="73"/>
        <end position="85"/>
    </location>
</feature>
<keyword evidence="5" id="KW-1185">Reference proteome</keyword>
<accession>A0A9P1N1B4</accession>
<feature type="region of interest" description="Disordered" evidence="2">
    <location>
        <begin position="72"/>
        <end position="105"/>
    </location>
</feature>
<feature type="compositionally biased region" description="Pro residues" evidence="2">
    <location>
        <begin position="95"/>
        <end position="105"/>
    </location>
</feature>
<dbReference type="PANTHER" id="PTHR31019:SF1">
    <property type="entry name" value="SMALL INTEGRAL MEMBRANE PROTEIN 14"/>
    <property type="match status" value="1"/>
</dbReference>
<keyword evidence="3" id="KW-0812">Transmembrane</keyword>
<dbReference type="GO" id="GO:0005783">
    <property type="term" value="C:endoplasmic reticulum"/>
    <property type="evidence" value="ECO:0007669"/>
    <property type="project" value="TreeGrafter"/>
</dbReference>
<protein>
    <recommendedName>
        <fullName evidence="1">Small integral membrane protein 14</fullName>
    </recommendedName>
</protein>
<organism evidence="4 5">
    <name type="scientific">Caenorhabditis angaria</name>
    <dbReference type="NCBI Taxonomy" id="860376"/>
    <lineage>
        <taxon>Eukaryota</taxon>
        <taxon>Metazoa</taxon>
        <taxon>Ecdysozoa</taxon>
        <taxon>Nematoda</taxon>
        <taxon>Chromadorea</taxon>
        <taxon>Rhabditida</taxon>
        <taxon>Rhabditina</taxon>
        <taxon>Rhabditomorpha</taxon>
        <taxon>Rhabditoidea</taxon>
        <taxon>Rhabditidae</taxon>
        <taxon>Peloderinae</taxon>
        <taxon>Caenorhabditis</taxon>
    </lineage>
</organism>
<reference evidence="4" key="1">
    <citation type="submission" date="2022-11" db="EMBL/GenBank/DDBJ databases">
        <authorList>
            <person name="Kikuchi T."/>
        </authorList>
    </citation>
    <scope>NUCLEOTIDE SEQUENCE</scope>
    <source>
        <strain evidence="4">PS1010</strain>
    </source>
</reference>
<evidence type="ECO:0000256" key="1">
    <source>
        <dbReference type="ARBA" id="ARBA00017902"/>
    </source>
</evidence>
<name>A0A9P1N1B4_9PELO</name>
<dbReference type="Proteomes" id="UP001152747">
    <property type="component" value="Unassembled WGS sequence"/>
</dbReference>
<dbReference type="Pfam" id="PF11027">
    <property type="entry name" value="DUF2615"/>
    <property type="match status" value="1"/>
</dbReference>
<dbReference type="PANTHER" id="PTHR31019">
    <property type="entry name" value="SMALL INTEGRAL MEMBRANE PROTEIN 14"/>
    <property type="match status" value="1"/>
</dbReference>